<organism evidence="2 3">
    <name type="scientific">Onishia taeanensis</name>
    <dbReference type="NCBI Taxonomy" id="284577"/>
    <lineage>
        <taxon>Bacteria</taxon>
        <taxon>Pseudomonadati</taxon>
        <taxon>Pseudomonadota</taxon>
        <taxon>Gammaproteobacteria</taxon>
        <taxon>Oceanospirillales</taxon>
        <taxon>Halomonadaceae</taxon>
        <taxon>Onishia</taxon>
    </lineage>
</organism>
<dbReference type="Proteomes" id="UP000249700">
    <property type="component" value="Unassembled WGS sequence"/>
</dbReference>
<evidence type="ECO:0000313" key="2">
    <source>
        <dbReference type="EMBL" id="RAR64592.1"/>
    </source>
</evidence>
<comment type="caution">
    <text evidence="2">The sequence shown here is derived from an EMBL/GenBank/DDBJ whole genome shotgun (WGS) entry which is preliminary data.</text>
</comment>
<dbReference type="AlphaFoldDB" id="A0A328XZ49"/>
<dbReference type="RefSeq" id="WP_146742461.1">
    <property type="nucleotide sequence ID" value="NZ_QLSX01000001.1"/>
</dbReference>
<keyword evidence="1" id="KW-0175">Coiled coil</keyword>
<feature type="coiled-coil region" evidence="1">
    <location>
        <begin position="36"/>
        <end position="72"/>
    </location>
</feature>
<accession>A0A328XZ49</accession>
<protein>
    <submittedName>
        <fullName evidence="2">Uncharacterized protein</fullName>
    </submittedName>
</protein>
<reference evidence="2 3" key="1">
    <citation type="submission" date="2018-06" db="EMBL/GenBank/DDBJ databases">
        <title>Comparative analysis of microorganisms from saline springs in Andes Mountain Range, Colombia.</title>
        <authorList>
            <person name="Rubin E."/>
        </authorList>
    </citation>
    <scope>NUCLEOTIDE SEQUENCE [LARGE SCALE GENOMIC DNA]</scope>
    <source>
        <strain evidence="2 3">USBA-857</strain>
    </source>
</reference>
<name>A0A328XZ49_9GAMM</name>
<dbReference type="EMBL" id="QLSX01000001">
    <property type="protein sequence ID" value="RAR64592.1"/>
    <property type="molecule type" value="Genomic_DNA"/>
</dbReference>
<evidence type="ECO:0000313" key="3">
    <source>
        <dbReference type="Proteomes" id="UP000249700"/>
    </source>
</evidence>
<sequence length="118" mass="13696">MTQTNDAIPAREIMDDIMPKLASIQSFVDHRLSASIQRQDNVNERKREENLKAELEMELTIIRMNIDNLIKRHEPTLSRLGVSRQSCGPDIDIDKHEAAAIEHLKRLYQRIRTLYADS</sequence>
<dbReference type="OrthoDB" id="6238442at2"/>
<proteinExistence type="predicted"/>
<evidence type="ECO:0000256" key="1">
    <source>
        <dbReference type="SAM" id="Coils"/>
    </source>
</evidence>
<gene>
    <name evidence="2" type="ORF">BCL93_101414</name>
</gene>